<dbReference type="RefSeq" id="WP_223098492.1">
    <property type="nucleotide sequence ID" value="NZ_CP061913.1"/>
</dbReference>
<keyword evidence="2 5" id="KW-0378">Hydrolase</keyword>
<dbReference type="EMBL" id="JBHMCA010000082">
    <property type="protein sequence ID" value="MFB9450494.1"/>
    <property type="molecule type" value="Genomic_DNA"/>
</dbReference>
<dbReference type="InterPro" id="IPR015424">
    <property type="entry name" value="PyrdxlP-dep_Trfase"/>
</dbReference>
<evidence type="ECO:0000256" key="3">
    <source>
        <dbReference type="ARBA" id="ARBA00022898"/>
    </source>
</evidence>
<name>A0ABV5MNQ5_9ACTN</name>
<dbReference type="InterPro" id="IPR015421">
    <property type="entry name" value="PyrdxlP-dep_Trfase_major"/>
</dbReference>
<comment type="catalytic activity">
    <reaction evidence="5">
        <text>L-kynurenine + H2O = anthranilate + L-alanine + H(+)</text>
        <dbReference type="Rhea" id="RHEA:16813"/>
        <dbReference type="ChEBI" id="CHEBI:15377"/>
        <dbReference type="ChEBI" id="CHEBI:15378"/>
        <dbReference type="ChEBI" id="CHEBI:16567"/>
        <dbReference type="ChEBI" id="CHEBI:57959"/>
        <dbReference type="ChEBI" id="CHEBI:57972"/>
        <dbReference type="EC" id="3.7.1.3"/>
    </reaction>
</comment>
<reference evidence="6 7" key="1">
    <citation type="submission" date="2024-09" db="EMBL/GenBank/DDBJ databases">
        <authorList>
            <person name="Sun Q."/>
            <person name="Mori K."/>
        </authorList>
    </citation>
    <scope>NUCLEOTIDE SEQUENCE [LARGE SCALE GENOMIC DNA]</scope>
    <source>
        <strain evidence="6 7">JCM 3307</strain>
    </source>
</reference>
<comment type="cofactor">
    <cofactor evidence="5">
        <name>pyridoxal 5'-phosphate</name>
        <dbReference type="ChEBI" id="CHEBI:597326"/>
    </cofactor>
</comment>
<dbReference type="Gene3D" id="3.90.1150.10">
    <property type="entry name" value="Aspartate Aminotransferase, domain 1"/>
    <property type="match status" value="1"/>
</dbReference>
<dbReference type="InterPro" id="IPR015422">
    <property type="entry name" value="PyrdxlP-dep_Trfase_small"/>
</dbReference>
<evidence type="ECO:0000313" key="6">
    <source>
        <dbReference type="EMBL" id="MFB9450494.1"/>
    </source>
</evidence>
<evidence type="ECO:0000313" key="7">
    <source>
        <dbReference type="Proteomes" id="UP001589608"/>
    </source>
</evidence>
<evidence type="ECO:0000256" key="4">
    <source>
        <dbReference type="NCBIfam" id="TIGR01814"/>
    </source>
</evidence>
<gene>
    <name evidence="6" type="primary">kynU</name>
    <name evidence="6" type="ORF">ACFFTR_46075</name>
</gene>
<dbReference type="PIRSF" id="PIRSF038800">
    <property type="entry name" value="KYNU"/>
    <property type="match status" value="1"/>
</dbReference>
<comment type="function">
    <text evidence="5">Catalyzes the cleavage of L-kynurenine (L-Kyn) and L-3-hydroxykynurenine (L-3OHKyn) into anthranilic acid (AA) and 3-hydroxyanthranilic acid (3-OHAA), respectively.</text>
</comment>
<evidence type="ECO:0000256" key="1">
    <source>
        <dbReference type="ARBA" id="ARBA00022642"/>
    </source>
</evidence>
<dbReference type="NCBIfam" id="TIGR01814">
    <property type="entry name" value="kynureninase"/>
    <property type="match status" value="1"/>
</dbReference>
<dbReference type="Proteomes" id="UP001589608">
    <property type="component" value="Unassembled WGS sequence"/>
</dbReference>
<dbReference type="Gene3D" id="3.40.640.10">
    <property type="entry name" value="Type I PLP-dependent aspartate aminotransferase-like (Major domain)"/>
    <property type="match status" value="1"/>
</dbReference>
<dbReference type="Pfam" id="PF22580">
    <property type="entry name" value="KYNU_C"/>
    <property type="match status" value="1"/>
</dbReference>
<dbReference type="GO" id="GO:0030429">
    <property type="term" value="F:kynureninase activity"/>
    <property type="evidence" value="ECO:0007669"/>
    <property type="project" value="UniProtKB-EC"/>
</dbReference>
<evidence type="ECO:0000256" key="2">
    <source>
        <dbReference type="ARBA" id="ARBA00022801"/>
    </source>
</evidence>
<dbReference type="EC" id="3.7.1.3" evidence="4 5"/>
<comment type="caution">
    <text evidence="6">The sequence shown here is derived from an EMBL/GenBank/DDBJ whole genome shotgun (WGS) entry which is preliminary data.</text>
</comment>
<comment type="pathway">
    <text evidence="5">Amino-acid degradation; L-kynurenine degradation; L-alanine and anthranilate from L-kynurenine: step 1/1.</text>
</comment>
<comment type="similarity">
    <text evidence="5">Belongs to the kynureninase family.</text>
</comment>
<keyword evidence="3 5" id="KW-0663">Pyridoxal phosphate</keyword>
<dbReference type="PANTHER" id="PTHR14084">
    <property type="entry name" value="KYNURENINASE"/>
    <property type="match status" value="1"/>
</dbReference>
<comment type="pathway">
    <text evidence="5">Cofactor biosynthesis; NAD(+) biosynthesis; quinolinate from L-kynurenine: step 2/3.</text>
</comment>
<protein>
    <recommendedName>
        <fullName evidence="4 5">Kynureninase</fullName>
        <ecNumber evidence="4 5">3.7.1.3</ecNumber>
    </recommendedName>
</protein>
<evidence type="ECO:0000256" key="5">
    <source>
        <dbReference type="PIRNR" id="PIRNR038800"/>
    </source>
</evidence>
<organism evidence="6 7">
    <name type="scientific">Dactylosporangium vinaceum</name>
    <dbReference type="NCBI Taxonomy" id="53362"/>
    <lineage>
        <taxon>Bacteria</taxon>
        <taxon>Bacillati</taxon>
        <taxon>Actinomycetota</taxon>
        <taxon>Actinomycetes</taxon>
        <taxon>Micromonosporales</taxon>
        <taxon>Micromonosporaceae</taxon>
        <taxon>Dactylosporangium</taxon>
    </lineage>
</organism>
<sequence>MDHTRQYAESLDTQDPIGHFRSRFHIPDSDLVYFDGNSLGRLPLATRERLRDAVDREWGHDLIRGWDTWIDLARSVGDLLASGVLHVGPGEVVLSDSTSVNVYKLAAAALDARPGRHVIVTDDDNFPTDRYLLEGLAAARGLELRLVATDIDAGLDPARVAAALDDDVALVCLSHVAYRSGAIADMVAITTAAHRVGALTLWDLCHSAGAVRVPLRESGADLAVGCTYKYLNAGPGAPAFLYVREDLQAGLRQPIWGWFGRRDQFAMAPGYDPAPSIDRFLVGTPPVLGGYAAQEGARLVAEAGIDALAEKGARLTDYAIALASEWLGDRLALASPRDSAVRGSHVTFHSPEAWQLCQALKAANVIPDFRTPDRLRIGLAPLYTRFVDVHEGMSRLRSIVESGSHLSFAATLGRVT</sequence>
<accession>A0ABV5MNQ5</accession>
<comment type="subunit">
    <text evidence="5">Homodimer.</text>
</comment>
<dbReference type="SUPFAM" id="SSF53383">
    <property type="entry name" value="PLP-dependent transferases"/>
    <property type="match status" value="1"/>
</dbReference>
<proteinExistence type="inferred from homology"/>
<keyword evidence="1 5" id="KW-0662">Pyridine nucleotide biosynthesis</keyword>
<comment type="catalytic activity">
    <reaction evidence="5">
        <text>3-hydroxy-L-kynurenine + H2O = 3-hydroxyanthranilate + L-alanine + H(+)</text>
        <dbReference type="Rhea" id="RHEA:25143"/>
        <dbReference type="ChEBI" id="CHEBI:15377"/>
        <dbReference type="ChEBI" id="CHEBI:15378"/>
        <dbReference type="ChEBI" id="CHEBI:36559"/>
        <dbReference type="ChEBI" id="CHEBI:57972"/>
        <dbReference type="ChEBI" id="CHEBI:58125"/>
        <dbReference type="EC" id="3.7.1.3"/>
    </reaction>
</comment>
<keyword evidence="7" id="KW-1185">Reference proteome</keyword>
<dbReference type="InterPro" id="IPR010111">
    <property type="entry name" value="Kynureninase"/>
</dbReference>
<dbReference type="PANTHER" id="PTHR14084:SF0">
    <property type="entry name" value="KYNURENINASE"/>
    <property type="match status" value="1"/>
</dbReference>